<protein>
    <submittedName>
        <fullName evidence="2">Uncharacterized protein</fullName>
    </submittedName>
</protein>
<evidence type="ECO:0000313" key="2">
    <source>
        <dbReference type="EMBL" id="MCB5495865.1"/>
    </source>
</evidence>
<accession>A0AAJ1B151</accession>
<gene>
    <name evidence="2" type="ORF">LIQ10_19465</name>
</gene>
<dbReference type="AlphaFoldDB" id="A0AAJ1B151"/>
<organism evidence="2 3">
    <name type="scientific">Mediterraneibacter gnavus</name>
    <name type="common">Ruminococcus gnavus</name>
    <dbReference type="NCBI Taxonomy" id="33038"/>
    <lineage>
        <taxon>Bacteria</taxon>
        <taxon>Bacillati</taxon>
        <taxon>Bacillota</taxon>
        <taxon>Clostridia</taxon>
        <taxon>Lachnospirales</taxon>
        <taxon>Lachnospiraceae</taxon>
        <taxon>Mediterraneibacter</taxon>
    </lineage>
</organism>
<feature type="non-terminal residue" evidence="2">
    <location>
        <position position="1"/>
    </location>
</feature>
<evidence type="ECO:0000256" key="1">
    <source>
        <dbReference type="SAM" id="Phobius"/>
    </source>
</evidence>
<evidence type="ECO:0000313" key="3">
    <source>
        <dbReference type="Proteomes" id="UP001297422"/>
    </source>
</evidence>
<dbReference type="Proteomes" id="UP001297422">
    <property type="component" value="Unassembled WGS sequence"/>
</dbReference>
<dbReference type="EMBL" id="JAJBNC010000126">
    <property type="protein sequence ID" value="MCB5495865.1"/>
    <property type="molecule type" value="Genomic_DNA"/>
</dbReference>
<keyword evidence="1" id="KW-0812">Transmembrane</keyword>
<keyword evidence="1" id="KW-0472">Membrane</keyword>
<sequence length="83" mass="9316">KNGAHDWGVWRSQFSEFVKDYLWDRETVVSTPSNPDADVAPQSNSTAAVKTSDSVDMTGLLIISGLSLLGISIQYYYRHRKTH</sequence>
<dbReference type="RefSeq" id="WP_226973463.1">
    <property type="nucleotide sequence ID" value="NZ_JAJBNC010000126.1"/>
</dbReference>
<comment type="caution">
    <text evidence="2">The sequence shown here is derived from an EMBL/GenBank/DDBJ whole genome shotgun (WGS) entry which is preliminary data.</text>
</comment>
<feature type="transmembrane region" description="Helical" evidence="1">
    <location>
        <begin position="57"/>
        <end position="77"/>
    </location>
</feature>
<proteinExistence type="predicted"/>
<reference evidence="2" key="1">
    <citation type="submission" date="2021-10" db="EMBL/GenBank/DDBJ databases">
        <title>Collection of gut derived symbiotic bacterial strains cultured from healthy donors.</title>
        <authorList>
            <person name="Lin H."/>
            <person name="Littmann E."/>
            <person name="Claire K."/>
            <person name="Pamer E."/>
        </authorList>
    </citation>
    <scope>NUCLEOTIDE SEQUENCE</scope>
    <source>
        <strain evidence="2">MSK.23.4</strain>
    </source>
</reference>
<name>A0AAJ1B151_MEDGN</name>
<keyword evidence="1" id="KW-1133">Transmembrane helix</keyword>